<dbReference type="GeneID" id="25739335"/>
<evidence type="ECO:0000256" key="3">
    <source>
        <dbReference type="ARBA" id="ARBA00022843"/>
    </source>
</evidence>
<evidence type="ECO:0000256" key="2">
    <source>
        <dbReference type="ARBA" id="ARBA00022499"/>
    </source>
</evidence>
<feature type="region of interest" description="Disordered" evidence="6">
    <location>
        <begin position="1038"/>
        <end position="1061"/>
    </location>
</feature>
<dbReference type="GO" id="GO:0005634">
    <property type="term" value="C:nucleus"/>
    <property type="evidence" value="ECO:0007669"/>
    <property type="project" value="UniProtKB-SubCell"/>
</dbReference>
<feature type="region of interest" description="Disordered" evidence="6">
    <location>
        <begin position="27"/>
        <end position="55"/>
    </location>
</feature>
<dbReference type="Proteomes" id="UP000054498">
    <property type="component" value="Unassembled WGS sequence"/>
</dbReference>
<keyword evidence="4" id="KW-0539">Nucleus</keyword>
<protein>
    <recommendedName>
        <fullName evidence="9">Fanconi anemia group D2 protein</fullName>
    </recommendedName>
</protein>
<gene>
    <name evidence="7" type="ORF">MNEG_6459</name>
</gene>
<evidence type="ECO:0000256" key="6">
    <source>
        <dbReference type="SAM" id="MobiDB-lite"/>
    </source>
</evidence>
<dbReference type="GO" id="GO:1990918">
    <property type="term" value="P:double-strand break repair involved in meiotic recombination"/>
    <property type="evidence" value="ECO:0007669"/>
    <property type="project" value="TreeGrafter"/>
</dbReference>
<feature type="region of interest" description="Disordered" evidence="6">
    <location>
        <begin position="1444"/>
        <end position="1486"/>
    </location>
</feature>
<dbReference type="GO" id="GO:0031573">
    <property type="term" value="P:mitotic intra-S DNA damage checkpoint signaling"/>
    <property type="evidence" value="ECO:0007669"/>
    <property type="project" value="TreeGrafter"/>
</dbReference>
<proteinExistence type="inferred from homology"/>
<keyword evidence="3" id="KW-0832">Ubl conjugation</keyword>
<dbReference type="OrthoDB" id="539600at2759"/>
<comment type="similarity">
    <text evidence="5">Belongs to the Fanconi anemia protein FANCD2 family.</text>
</comment>
<evidence type="ECO:0000256" key="4">
    <source>
        <dbReference type="ARBA" id="ARBA00023242"/>
    </source>
</evidence>
<feature type="compositionally biased region" description="Acidic residues" evidence="6">
    <location>
        <begin position="1450"/>
        <end position="1486"/>
    </location>
</feature>
<feature type="region of interest" description="Disordered" evidence="6">
    <location>
        <begin position="854"/>
        <end position="874"/>
    </location>
</feature>
<dbReference type="KEGG" id="mng:MNEG_6459"/>
<evidence type="ECO:0000313" key="7">
    <source>
        <dbReference type="EMBL" id="KIZ01502.1"/>
    </source>
</evidence>
<dbReference type="STRING" id="145388.A0A0D2MLR8"/>
<feature type="region of interest" description="Disordered" evidence="6">
    <location>
        <begin position="1261"/>
        <end position="1285"/>
    </location>
</feature>
<organism evidence="7 8">
    <name type="scientific">Monoraphidium neglectum</name>
    <dbReference type="NCBI Taxonomy" id="145388"/>
    <lineage>
        <taxon>Eukaryota</taxon>
        <taxon>Viridiplantae</taxon>
        <taxon>Chlorophyta</taxon>
        <taxon>core chlorophytes</taxon>
        <taxon>Chlorophyceae</taxon>
        <taxon>CS clade</taxon>
        <taxon>Sphaeropleales</taxon>
        <taxon>Selenastraceae</taxon>
        <taxon>Monoraphidium</taxon>
    </lineage>
</organism>
<evidence type="ECO:0008006" key="9">
    <source>
        <dbReference type="Google" id="ProtNLM"/>
    </source>
</evidence>
<evidence type="ECO:0000313" key="8">
    <source>
        <dbReference type="Proteomes" id="UP000054498"/>
    </source>
</evidence>
<reference evidence="7 8" key="1">
    <citation type="journal article" date="2013" name="BMC Genomics">
        <title>Reconstruction of the lipid metabolism for the microalga Monoraphidium neglectum from its genome sequence reveals characteristics suitable for biofuel production.</title>
        <authorList>
            <person name="Bogen C."/>
            <person name="Al-Dilaimi A."/>
            <person name="Albersmeier A."/>
            <person name="Wichmann J."/>
            <person name="Grundmann M."/>
            <person name="Rupp O."/>
            <person name="Lauersen K.J."/>
            <person name="Blifernez-Klassen O."/>
            <person name="Kalinowski J."/>
            <person name="Goesmann A."/>
            <person name="Mussgnug J.H."/>
            <person name="Kruse O."/>
        </authorList>
    </citation>
    <scope>NUCLEOTIDE SEQUENCE [LARGE SCALE GENOMIC DNA]</scope>
    <source>
        <strain evidence="7 8">SAG 48.87</strain>
    </source>
</reference>
<accession>A0A0D2MLR8</accession>
<keyword evidence="2" id="KW-1017">Isopeptide bond</keyword>
<keyword evidence="8" id="KW-1185">Reference proteome</keyword>
<name>A0A0D2MLR8_9CHLO</name>
<dbReference type="RefSeq" id="XP_013900521.1">
    <property type="nucleotide sequence ID" value="XM_014045067.1"/>
</dbReference>
<evidence type="ECO:0000256" key="1">
    <source>
        <dbReference type="ARBA" id="ARBA00004123"/>
    </source>
</evidence>
<dbReference type="GO" id="GO:0007129">
    <property type="term" value="P:homologous chromosome pairing at meiosis"/>
    <property type="evidence" value="ECO:0007669"/>
    <property type="project" value="TreeGrafter"/>
</dbReference>
<dbReference type="PANTHER" id="PTHR32086">
    <property type="entry name" value="FANCONI ANEMIA GROUP D2 PROTEIN"/>
    <property type="match status" value="1"/>
</dbReference>
<dbReference type="GO" id="GO:0070182">
    <property type="term" value="F:DNA polymerase binding"/>
    <property type="evidence" value="ECO:0007669"/>
    <property type="project" value="TreeGrafter"/>
</dbReference>
<dbReference type="GO" id="GO:0036297">
    <property type="term" value="P:interstrand cross-link repair"/>
    <property type="evidence" value="ECO:0007669"/>
    <property type="project" value="TreeGrafter"/>
</dbReference>
<dbReference type="GO" id="GO:0000793">
    <property type="term" value="C:condensed chromosome"/>
    <property type="evidence" value="ECO:0007669"/>
    <property type="project" value="TreeGrafter"/>
</dbReference>
<dbReference type="PANTHER" id="PTHR32086:SF0">
    <property type="entry name" value="FANCONI ANEMIA GROUP D2 PROTEIN"/>
    <property type="match status" value="1"/>
</dbReference>
<dbReference type="InterPro" id="IPR029448">
    <property type="entry name" value="FANCD2"/>
</dbReference>
<dbReference type="Pfam" id="PF14631">
    <property type="entry name" value="FancD2"/>
    <property type="match status" value="2"/>
</dbReference>
<feature type="compositionally biased region" description="Low complexity" evidence="6">
    <location>
        <begin position="1043"/>
        <end position="1061"/>
    </location>
</feature>
<comment type="subcellular location">
    <subcellularLocation>
        <location evidence="1">Nucleus</location>
    </subcellularLocation>
</comment>
<sequence length="1486" mass="154373">MLAHAVLAAADRFIAIPTQLERHGCTGLQPARLGTPHGSAGSATLTPPGPSEGLRVEDPRNLRRKLEGALASQRAQDAFVAGLAEVVADEGTLRRALLPMINYANGDSLLRMTLNMQRVQSRVASLLLEKLPEFCGDSADGGGALDGAAGPHDGTSIPSLILGQLRWLEAVVDAGGLTDKVLQVLPVCPPQVQQQLVGFLPEVASPEEHERVVEALLGLLEQDTGFVACVLDAVGDMQLEPGLQAHAVESLGQQLQAVDVDDLPALVRFLLANTTPHNAQDVAAGVRACLHCASPTDPRLAVPDSKQKGPAGGRSKVLAEARVLRELGAALQASDPARGGLLKAVGALSEPRQHRAVDLWALLLIWQHGASAPQHARAAEALLRRKVLEGQAGARWLEGAVWDHQAVVQDLWQPFLGLAAAWSRAKEPQLRVAAGQLYRCLFVRVDSTPHRQEVLQALHGHLGSGQQQEEDVALEALLLLAHRHTELLARFGAFLASILDHLECFSDTQLRQVFEMFAALTAPSAGGASGSSGSAGFCQGGRFEDELHITLTKALAHTSPVYKRIGIVGGLAMLRREAAAYAAAVEGCGPGEPDAVAAGIPQLEAAGPSAAVGAGATAAAPQQLAPEASAPLPQPLASWLSGRVQDLLYEGGGFLADKREDAVDGAAGDADAAALFAPGALDTGDSKLTPALWFNLDGPSALCALKVLPIAASNDPRERAKLLWLAPLLRLLAALTQQVGAQSGAWASLPGASRLAALGALFHAVAWVRETVNCFAPQIGAYDVAMATQAAQDDARMQSLAEHQTKVLARLVQLRQLEELLQHLAATGTASEQLPDLAHPLSAAALRGAGAAGGAGTSAGGSKDGQGKGLAGPKPDDVMRKLRCLELPSLQALHAAPSIQAQLSVLLPAAHLVADLQAKLKAVLGRARRPTFAAAAAAQLPPCLESVGPAELARQLEPLLPALQQHLSLAVATIREPPEGPGAELLTAGLPGFDDAASRALSALDCTSRPLDVGTTAHELALSCMRVLTTLVGPAAGMPSTSGQPLAQPGQEQQQQQQLGGTAAAALSALAPAAGAAASSSEGVPPARLAAAAFDAAARLSCLPSGLSDLELEMALLELQAAIIVSAGAPPASKLRKKLSRAAEALLQETWAAGADEAEEEGKGFSWKGQNAAISRLLALWAGHAPDPSATLQQLAGLLKKVPGGKVAAKEQLAPIEGYAALCVATFPTWYRVVFEQLVALAEHLSAQALAFVSPQGGEGGADGGPAAAAAGGASGRGKGAGKKPSAAAAAATRLAECKHEEVDAVMSRYQRAAQCFSALVELSKTHQNRTGLLGQAIKQGGRFVDQLIRALPFWHAAHANGGQGAFESLIKDAQRGTKLLQNICNEAKAKRSAQLLSRAPAVKKSMERWLYEMRALYHELGLAGGFQIGNLKNRDLGGTVVSSQMFCSDDGEDDEEEAAEEEYVEEGDEEEAEEAEDAGGEEGDE</sequence>
<dbReference type="EMBL" id="KK101268">
    <property type="protein sequence ID" value="KIZ01502.1"/>
    <property type="molecule type" value="Genomic_DNA"/>
</dbReference>
<evidence type="ECO:0000256" key="5">
    <source>
        <dbReference type="ARBA" id="ARBA00093456"/>
    </source>
</evidence>
<feature type="compositionally biased region" description="Gly residues" evidence="6">
    <location>
        <begin position="854"/>
        <end position="870"/>
    </location>
</feature>